<accession>K0CFL6</accession>
<keyword evidence="6" id="KW-0472">Membrane</keyword>
<dbReference type="RefSeq" id="WP_014995206.1">
    <property type="nucleotide sequence ID" value="NC_018691.1"/>
</dbReference>
<feature type="chain" id="PRO_5003829513" evidence="9">
    <location>
        <begin position="17"/>
        <end position="442"/>
    </location>
</feature>
<dbReference type="Proteomes" id="UP000006286">
    <property type="component" value="Chromosome"/>
</dbReference>
<dbReference type="STRING" id="930169.B5T_02872"/>
<dbReference type="EMBL" id="CP003466">
    <property type="protein sequence ID" value="AFT71140.1"/>
    <property type="molecule type" value="Genomic_DNA"/>
</dbReference>
<keyword evidence="5" id="KW-0812">Transmembrane</keyword>
<dbReference type="PANTHER" id="PTHR30026">
    <property type="entry name" value="OUTER MEMBRANE PROTEIN TOLC"/>
    <property type="match status" value="1"/>
</dbReference>
<evidence type="ECO:0000256" key="9">
    <source>
        <dbReference type="SAM" id="SignalP"/>
    </source>
</evidence>
<comment type="subcellular location">
    <subcellularLocation>
        <location evidence="1">Cell outer membrane</location>
    </subcellularLocation>
</comment>
<keyword evidence="9" id="KW-0732">Signal</keyword>
<comment type="similarity">
    <text evidence="2">Belongs to the outer membrane factor (OMF) (TC 1.B.17) family.</text>
</comment>
<gene>
    <name evidence="10" type="ordered locus">B5T_02872</name>
</gene>
<dbReference type="PATRIC" id="fig|930169.3.peg.2831"/>
<dbReference type="GO" id="GO:0015562">
    <property type="term" value="F:efflux transmembrane transporter activity"/>
    <property type="evidence" value="ECO:0007669"/>
    <property type="project" value="InterPro"/>
</dbReference>
<evidence type="ECO:0000313" key="11">
    <source>
        <dbReference type="Proteomes" id="UP000006286"/>
    </source>
</evidence>
<keyword evidence="8" id="KW-0175">Coiled coil</keyword>
<evidence type="ECO:0000256" key="4">
    <source>
        <dbReference type="ARBA" id="ARBA00022452"/>
    </source>
</evidence>
<evidence type="ECO:0000256" key="3">
    <source>
        <dbReference type="ARBA" id="ARBA00022448"/>
    </source>
</evidence>
<dbReference type="InterPro" id="IPR010130">
    <property type="entry name" value="T1SS_OMP_TolC"/>
</dbReference>
<keyword evidence="4" id="KW-1134">Transmembrane beta strand</keyword>
<dbReference type="eggNOG" id="COG1538">
    <property type="taxonomic scope" value="Bacteria"/>
</dbReference>
<keyword evidence="3" id="KW-0813">Transport</keyword>
<evidence type="ECO:0000256" key="8">
    <source>
        <dbReference type="SAM" id="Coils"/>
    </source>
</evidence>
<feature type="coiled-coil region" evidence="8">
    <location>
        <begin position="150"/>
        <end position="205"/>
    </location>
</feature>
<name>K0CFL6_ALCDB</name>
<keyword evidence="11" id="KW-1185">Reference proteome</keyword>
<dbReference type="GO" id="GO:0015288">
    <property type="term" value="F:porin activity"/>
    <property type="evidence" value="ECO:0007669"/>
    <property type="project" value="TreeGrafter"/>
</dbReference>
<evidence type="ECO:0000256" key="1">
    <source>
        <dbReference type="ARBA" id="ARBA00004442"/>
    </source>
</evidence>
<dbReference type="GO" id="GO:1990281">
    <property type="term" value="C:efflux pump complex"/>
    <property type="evidence" value="ECO:0007669"/>
    <property type="project" value="TreeGrafter"/>
</dbReference>
<evidence type="ECO:0000313" key="10">
    <source>
        <dbReference type="EMBL" id="AFT71140.1"/>
    </source>
</evidence>
<dbReference type="Pfam" id="PF02321">
    <property type="entry name" value="OEP"/>
    <property type="match status" value="2"/>
</dbReference>
<dbReference type="SUPFAM" id="SSF56954">
    <property type="entry name" value="Outer membrane efflux proteins (OEP)"/>
    <property type="match status" value="1"/>
</dbReference>
<sequence>MAWLLLLLCLSPLASALTLEQAFDAALRHEPEFQAAIHDRRAAGEFKVLGRANLLPTLAYSYSWGKNWSEVEQDSLFGPVTEERDYRSYSSSLRLEQPLFDYGAWVARDIGRLRAARAELEFEARLQELVVKVSRAYTDTLVAWSRRRWAREQTSVLKALLERNEALRKAGEGTLTEVLETRSRLALARAERLAAEERAKVAERRLTQLTGVDLSGWQPQAQGAVSPLPLDGDLARWREQALRHSPVLAVRREDVTLAEREVDRQKAGHWPTVSLYASTRRTDSDSENTYGQHYDTDSVGVQVQVPLYAGGGVAAARRQAAARQDAEQQRLLSARQQLLLAVEQRFRDCRGGASRLEALAEAVTSAEQLVEATRQSLRGGERNNQDLLEARRQLHEARLEWLGAGYDYLNAWLELHQQSGVLGVRELKTVDRALSFSPAHSS</sequence>
<dbReference type="GO" id="GO:0009279">
    <property type="term" value="C:cell outer membrane"/>
    <property type="evidence" value="ECO:0007669"/>
    <property type="project" value="UniProtKB-SubCell"/>
</dbReference>
<evidence type="ECO:0000256" key="6">
    <source>
        <dbReference type="ARBA" id="ARBA00023136"/>
    </source>
</evidence>
<dbReference type="KEGG" id="adi:B5T_02872"/>
<feature type="signal peptide" evidence="9">
    <location>
        <begin position="1"/>
        <end position="16"/>
    </location>
</feature>
<evidence type="ECO:0000256" key="2">
    <source>
        <dbReference type="ARBA" id="ARBA00007613"/>
    </source>
</evidence>
<dbReference type="NCBIfam" id="TIGR01844">
    <property type="entry name" value="type_I_sec_TolC"/>
    <property type="match status" value="1"/>
</dbReference>
<proteinExistence type="inferred from homology"/>
<dbReference type="PANTHER" id="PTHR30026:SF20">
    <property type="entry name" value="OUTER MEMBRANE PROTEIN TOLC"/>
    <property type="match status" value="1"/>
</dbReference>
<dbReference type="AlphaFoldDB" id="K0CFL6"/>
<dbReference type="HOGENOM" id="CLU_012817_0_2_6"/>
<evidence type="ECO:0000256" key="7">
    <source>
        <dbReference type="ARBA" id="ARBA00023237"/>
    </source>
</evidence>
<dbReference type="InterPro" id="IPR003423">
    <property type="entry name" value="OMP_efflux"/>
</dbReference>
<protein>
    <submittedName>
        <fullName evidence="10">ABC transporter, permease protein</fullName>
    </submittedName>
</protein>
<keyword evidence="7" id="KW-0998">Cell outer membrane</keyword>
<evidence type="ECO:0000256" key="5">
    <source>
        <dbReference type="ARBA" id="ARBA00022692"/>
    </source>
</evidence>
<dbReference type="InterPro" id="IPR051906">
    <property type="entry name" value="TolC-like"/>
</dbReference>
<dbReference type="Gene3D" id="1.20.1600.10">
    <property type="entry name" value="Outer membrane efflux proteins (OEP)"/>
    <property type="match status" value="1"/>
</dbReference>
<organism evidence="10 11">
    <name type="scientific">Alcanivorax dieselolei (strain DSM 16502 / CGMCC 1.3690 / MCCC 1A00001 / B-5)</name>
    <name type="common">Alloalcanivorax dieselolei</name>
    <dbReference type="NCBI Taxonomy" id="930169"/>
    <lineage>
        <taxon>Bacteria</taxon>
        <taxon>Pseudomonadati</taxon>
        <taxon>Pseudomonadota</taxon>
        <taxon>Gammaproteobacteria</taxon>
        <taxon>Oceanospirillales</taxon>
        <taxon>Alcanivoracaceae</taxon>
        <taxon>Alloalcanivorax</taxon>
    </lineage>
</organism>
<reference evidence="10 11" key="1">
    <citation type="journal article" date="2012" name="J. Bacteriol.">
        <title>Complete genome sequence of Alcanivorax dieselolei type strain B5.</title>
        <authorList>
            <person name="Lai Q."/>
            <person name="Li W."/>
            <person name="Shao Z."/>
        </authorList>
    </citation>
    <scope>NUCLEOTIDE SEQUENCE [LARGE SCALE GENOMIC DNA]</scope>
    <source>
        <strain evidence="11">DSM 16502 / CGMCC 1.3690 / B-5</strain>
    </source>
</reference>